<feature type="compositionally biased region" description="Polar residues" evidence="1">
    <location>
        <begin position="64"/>
        <end position="89"/>
    </location>
</feature>
<feature type="region of interest" description="Disordered" evidence="1">
    <location>
        <begin position="31"/>
        <end position="89"/>
    </location>
</feature>
<dbReference type="Proteomes" id="UP000092154">
    <property type="component" value="Unassembled WGS sequence"/>
</dbReference>
<feature type="compositionally biased region" description="Basic and acidic residues" evidence="1">
    <location>
        <begin position="34"/>
        <end position="56"/>
    </location>
</feature>
<protein>
    <recommendedName>
        <fullName evidence="2">Glycosyl transferase CAP10 domain-containing protein</fullName>
    </recommendedName>
</protein>
<keyword evidence="4" id="KW-1185">Reference proteome</keyword>
<proteinExistence type="predicted"/>
<dbReference type="SMART" id="SM00672">
    <property type="entry name" value="CAP10"/>
    <property type="match status" value="1"/>
</dbReference>
<organism evidence="3 4">
    <name type="scientific">Rhizopogon vinicolor AM-OR11-026</name>
    <dbReference type="NCBI Taxonomy" id="1314800"/>
    <lineage>
        <taxon>Eukaryota</taxon>
        <taxon>Fungi</taxon>
        <taxon>Dikarya</taxon>
        <taxon>Basidiomycota</taxon>
        <taxon>Agaricomycotina</taxon>
        <taxon>Agaricomycetes</taxon>
        <taxon>Agaricomycetidae</taxon>
        <taxon>Boletales</taxon>
        <taxon>Suillineae</taxon>
        <taxon>Rhizopogonaceae</taxon>
        <taxon>Rhizopogon</taxon>
    </lineage>
</organism>
<dbReference type="AlphaFoldDB" id="A0A1B7MP15"/>
<feature type="domain" description="Glycosyl transferase CAP10" evidence="2">
    <location>
        <begin position="261"/>
        <end position="452"/>
    </location>
</feature>
<evidence type="ECO:0000313" key="4">
    <source>
        <dbReference type="Proteomes" id="UP000092154"/>
    </source>
</evidence>
<evidence type="ECO:0000256" key="1">
    <source>
        <dbReference type="SAM" id="MobiDB-lite"/>
    </source>
</evidence>
<reference evidence="3 4" key="1">
    <citation type="submission" date="2016-06" db="EMBL/GenBank/DDBJ databases">
        <title>Comparative genomics of the ectomycorrhizal sister species Rhizopogon vinicolor and Rhizopogon vesiculosus (Basidiomycota: Boletales) reveals a divergence of the mating type B locus.</title>
        <authorList>
            <consortium name="DOE Joint Genome Institute"/>
            <person name="Mujic A.B."/>
            <person name="Kuo A."/>
            <person name="Tritt A."/>
            <person name="Lipzen A."/>
            <person name="Chen C."/>
            <person name="Johnson J."/>
            <person name="Sharma A."/>
            <person name="Barry K."/>
            <person name="Grigoriev I.V."/>
            <person name="Spatafora J.W."/>
        </authorList>
    </citation>
    <scope>NUCLEOTIDE SEQUENCE [LARGE SCALE GENOMIC DNA]</scope>
    <source>
        <strain evidence="3 4">AM-OR11-026</strain>
    </source>
</reference>
<sequence length="461" mass="51657">MAPSLDELSIVIPPPSGGMNAHAHVFDKTVVSWDEQRETPPDTGGKDKGKSEDPHDQPVAMRQAWQSEPTMTSHPKVETTSNSMSVLSEQRPNMAPTLTETALLANSRSNATETGKRPMKDCIMHIYPEVYDSSTMIYLESAPSTPQQPLQPHPTHTSRPDGLLQVNPDARHPILDLNACAEEEWNINLTHASRILPDVIHEYHWRYATVPPPGFDMVNQETRIREVEDDLPLFVVMFGPHGNPSVSMTEEMRSRTVEAGNSGDYIDIDKDRTPYTVGPSAESYPVQQFSFCSTKLHADIHVPQLGSWVSDMEVMRSEGGENGKRVRVGEVKKMKLNHGMLDIMLAGSPKQCGQVHILDVDGIGWSSQLKQLMMTSATFKSMIYSEWFTDCFAPWAHYVLIQHAYSDLYDAPVFFHGDVAGRGAHEELVAKIVREAMEWSLTFWRLVPRVYEGDERGSKCA</sequence>
<name>A0A1B7MP15_9AGAM</name>
<dbReference type="OrthoDB" id="541052at2759"/>
<gene>
    <name evidence="3" type="ORF">K503DRAFT_785834</name>
</gene>
<evidence type="ECO:0000313" key="3">
    <source>
        <dbReference type="EMBL" id="OAX34355.1"/>
    </source>
</evidence>
<dbReference type="InParanoid" id="A0A1B7MP15"/>
<dbReference type="InterPro" id="IPR006598">
    <property type="entry name" value="CAP10"/>
</dbReference>
<accession>A0A1B7MP15</accession>
<dbReference type="EMBL" id="KV448623">
    <property type="protein sequence ID" value="OAX34355.1"/>
    <property type="molecule type" value="Genomic_DNA"/>
</dbReference>
<evidence type="ECO:0000259" key="2">
    <source>
        <dbReference type="SMART" id="SM00672"/>
    </source>
</evidence>